<feature type="domain" description="DUF4139" evidence="3">
    <location>
        <begin position="225"/>
        <end position="535"/>
    </location>
</feature>
<dbReference type="EMBL" id="VINQ01000011">
    <property type="protein sequence ID" value="KAA0913027.1"/>
    <property type="molecule type" value="Genomic_DNA"/>
</dbReference>
<accession>A0A5A9Z760</accession>
<protein>
    <submittedName>
        <fullName evidence="5">DUF4139 domain-containing protein</fullName>
    </submittedName>
</protein>
<evidence type="ECO:0000256" key="1">
    <source>
        <dbReference type="SAM" id="Coils"/>
    </source>
</evidence>
<evidence type="ECO:0000256" key="2">
    <source>
        <dbReference type="SAM" id="SignalP"/>
    </source>
</evidence>
<evidence type="ECO:0000313" key="5">
    <source>
        <dbReference type="EMBL" id="KAA0913027.1"/>
    </source>
</evidence>
<keyword evidence="1" id="KW-0175">Coiled coil</keyword>
<feature type="coiled-coil region" evidence="1">
    <location>
        <begin position="97"/>
        <end position="124"/>
    </location>
</feature>
<dbReference type="AlphaFoldDB" id="A0A5A9Z760"/>
<feature type="domain" description="DUF4140" evidence="4">
    <location>
        <begin position="29"/>
        <end position="135"/>
    </location>
</feature>
<dbReference type="InterPro" id="IPR011935">
    <property type="entry name" value="CHP02231"/>
</dbReference>
<dbReference type="Proteomes" id="UP000325291">
    <property type="component" value="Unassembled WGS sequence"/>
</dbReference>
<gene>
    <name evidence="5" type="ORF">FLO80_14495</name>
</gene>
<dbReference type="PANTHER" id="PTHR31005:SF8">
    <property type="entry name" value="DUF4139 DOMAIN-CONTAINING PROTEIN"/>
    <property type="match status" value="1"/>
</dbReference>
<sequence length="540" mass="58533">MRVLPLVFALLPTVALAEAIPLTSRVSEVTLFPQGAMITRAVPFEAPAGAHELRLIDLPRGTPMESLRIRVTGATMGAVSTREDFVPPRPDDESAAVTAARDEVARLEEAMRAKADEAAAIRAAGEAADTRIGFLRQLGQGDALSGVDVDTLRDVSRMVGEETLAARRAALDAEGAARVVDREVKELSKELEAARQALAALVPETGPRNLVAVGITAEDAAEGMLEIIYFHSQAGWSPVYDAYLDLEASQITLGRGALVRQETGENWQDVALTLSTNQPSGAVEPGELWPELRRIADPEEVAPLVRSQKEAMSGAMAEMPMADAMVTADRAVTEIGAFSVTYTYPGAVDLASGADEARLALDDLTLVAETMALAVPKRDETAFLVAEFTNTSGEMILPSVATQLYRDGEFLGETRGRMIPAGGEARLGFGPIEGLRLKRLAERIEGDRGILSRSTRLAEKVRIEAENLTGQDWRLRLLDQVPYSEQEDLVITWNAEPRPQETDVEDKKGVLGWQIEIGAGEMREIELNYSLEWPEGKVLR</sequence>
<keyword evidence="2" id="KW-0732">Signal</keyword>
<organism evidence="5 6">
    <name type="scientific">Aquicoccus porphyridii</name>
    <dbReference type="NCBI Taxonomy" id="1852029"/>
    <lineage>
        <taxon>Bacteria</taxon>
        <taxon>Pseudomonadati</taxon>
        <taxon>Pseudomonadota</taxon>
        <taxon>Alphaproteobacteria</taxon>
        <taxon>Rhodobacterales</taxon>
        <taxon>Paracoccaceae</taxon>
        <taxon>Aquicoccus</taxon>
    </lineage>
</organism>
<evidence type="ECO:0000313" key="6">
    <source>
        <dbReference type="Proteomes" id="UP000325291"/>
    </source>
</evidence>
<dbReference type="NCBIfam" id="TIGR02231">
    <property type="entry name" value="mucoidy inhibitor MuiA family protein"/>
    <property type="match status" value="1"/>
</dbReference>
<proteinExistence type="predicted"/>
<reference evidence="5 6" key="1">
    <citation type="submission" date="2019-07" db="EMBL/GenBank/DDBJ databases">
        <title>Aquicoccus porphyridii gen. nov., sp. nov., isolated from a small marine red alga, Porphyridium marinum.</title>
        <authorList>
            <person name="Liu L."/>
        </authorList>
    </citation>
    <scope>NUCLEOTIDE SEQUENCE [LARGE SCALE GENOMIC DNA]</scope>
    <source>
        <strain evidence="5 6">L1 8-17</strain>
    </source>
</reference>
<feature type="signal peptide" evidence="2">
    <location>
        <begin position="1"/>
        <end position="17"/>
    </location>
</feature>
<keyword evidence="6" id="KW-1185">Reference proteome</keyword>
<evidence type="ECO:0000259" key="4">
    <source>
        <dbReference type="Pfam" id="PF13600"/>
    </source>
</evidence>
<dbReference type="Pfam" id="PF13600">
    <property type="entry name" value="DUF4140"/>
    <property type="match status" value="1"/>
</dbReference>
<name>A0A5A9Z760_9RHOB</name>
<dbReference type="Pfam" id="PF13598">
    <property type="entry name" value="DUF4139"/>
    <property type="match status" value="1"/>
</dbReference>
<feature type="chain" id="PRO_5022879647" evidence="2">
    <location>
        <begin position="18"/>
        <end position="540"/>
    </location>
</feature>
<dbReference type="InterPro" id="IPR025554">
    <property type="entry name" value="DUF4140"/>
</dbReference>
<comment type="caution">
    <text evidence="5">The sequence shown here is derived from an EMBL/GenBank/DDBJ whole genome shotgun (WGS) entry which is preliminary data.</text>
</comment>
<evidence type="ECO:0000259" key="3">
    <source>
        <dbReference type="Pfam" id="PF13598"/>
    </source>
</evidence>
<dbReference type="RefSeq" id="WP_111364355.1">
    <property type="nucleotide sequence ID" value="NZ_VINQ01000011.1"/>
</dbReference>
<dbReference type="PANTHER" id="PTHR31005">
    <property type="entry name" value="DUF4139 DOMAIN-CONTAINING PROTEIN"/>
    <property type="match status" value="1"/>
</dbReference>
<dbReference type="InterPro" id="IPR037291">
    <property type="entry name" value="DUF4139"/>
</dbReference>